<dbReference type="AlphaFoldDB" id="A0A1G8JVX0"/>
<dbReference type="InterPro" id="IPR002641">
    <property type="entry name" value="PNPLA_dom"/>
</dbReference>
<feature type="short sequence motif" description="GXGXXG" evidence="4">
    <location>
        <begin position="109"/>
        <end position="114"/>
    </location>
</feature>
<dbReference type="PROSITE" id="PS51635">
    <property type="entry name" value="PNPLA"/>
    <property type="match status" value="1"/>
</dbReference>
<protein>
    <submittedName>
        <fullName evidence="6">Patatin phospholipase</fullName>
    </submittedName>
</protein>
<dbReference type="CDD" id="cd07209">
    <property type="entry name" value="Pat_hypo_Ecoli_Z1214_like"/>
    <property type="match status" value="1"/>
</dbReference>
<dbReference type="GO" id="GO:0016042">
    <property type="term" value="P:lipid catabolic process"/>
    <property type="evidence" value="ECO:0007669"/>
    <property type="project" value="UniProtKB-KW"/>
</dbReference>
<dbReference type="Pfam" id="PF12536">
    <property type="entry name" value="DUF3734"/>
    <property type="match status" value="1"/>
</dbReference>
<dbReference type="GO" id="GO:0016787">
    <property type="term" value="F:hydrolase activity"/>
    <property type="evidence" value="ECO:0007669"/>
    <property type="project" value="UniProtKB-KW"/>
</dbReference>
<dbReference type="SUPFAM" id="SSF52151">
    <property type="entry name" value="FabD/lysophospholipase-like"/>
    <property type="match status" value="1"/>
</dbReference>
<keyword evidence="1" id="KW-0378">Hydrolase</keyword>
<dbReference type="SUPFAM" id="SSF55424">
    <property type="entry name" value="FAD/NAD-linked reductases, dimerisation (C-terminal) domain"/>
    <property type="match status" value="1"/>
</dbReference>
<reference evidence="6 7" key="1">
    <citation type="submission" date="2016-10" db="EMBL/GenBank/DDBJ databases">
        <authorList>
            <person name="de Groot N.N."/>
        </authorList>
    </citation>
    <scope>NUCLEOTIDE SEQUENCE [LARGE SCALE GENOMIC DNA]</scope>
    <source>
        <strain evidence="6 7">LMG 2247</strain>
    </source>
</reference>
<evidence type="ECO:0000256" key="3">
    <source>
        <dbReference type="ARBA" id="ARBA00023098"/>
    </source>
</evidence>
<dbReference type="InterPro" id="IPR021095">
    <property type="entry name" value="DUF3734"/>
</dbReference>
<evidence type="ECO:0000259" key="5">
    <source>
        <dbReference type="PROSITE" id="PS51635"/>
    </source>
</evidence>
<dbReference type="InterPro" id="IPR016156">
    <property type="entry name" value="FAD/NAD-linked_Rdtase_dimer_sf"/>
</dbReference>
<organism evidence="6 7">
    <name type="scientific">Paraburkholderia phenazinium</name>
    <dbReference type="NCBI Taxonomy" id="60549"/>
    <lineage>
        <taxon>Bacteria</taxon>
        <taxon>Pseudomonadati</taxon>
        <taxon>Pseudomonadota</taxon>
        <taxon>Betaproteobacteria</taxon>
        <taxon>Burkholderiales</taxon>
        <taxon>Burkholderiaceae</taxon>
        <taxon>Paraburkholderia</taxon>
    </lineage>
</organism>
<proteinExistence type="predicted"/>
<evidence type="ECO:0000256" key="4">
    <source>
        <dbReference type="PROSITE-ProRule" id="PRU01161"/>
    </source>
</evidence>
<dbReference type="Proteomes" id="UP000199706">
    <property type="component" value="Unassembled WGS sequence"/>
</dbReference>
<evidence type="ECO:0000256" key="2">
    <source>
        <dbReference type="ARBA" id="ARBA00022963"/>
    </source>
</evidence>
<dbReference type="PANTHER" id="PTHR14226">
    <property type="entry name" value="NEUROPATHY TARGET ESTERASE/SWISS CHEESE D.MELANOGASTER"/>
    <property type="match status" value="1"/>
</dbReference>
<dbReference type="Pfam" id="PF01734">
    <property type="entry name" value="Patatin"/>
    <property type="match status" value="1"/>
</dbReference>
<dbReference type="InterPro" id="IPR016035">
    <property type="entry name" value="Acyl_Trfase/lysoPLipase"/>
</dbReference>
<evidence type="ECO:0000313" key="6">
    <source>
        <dbReference type="EMBL" id="SDI35217.1"/>
    </source>
</evidence>
<dbReference type="Gene3D" id="3.40.1090.10">
    <property type="entry name" value="Cytosolic phospholipase A2 catalytic domain"/>
    <property type="match status" value="2"/>
</dbReference>
<sequence length="437" mass="48918">MLGGSFPYQDVSMFYGNVFDISYNFLGRIDDVTQTVEWGTLDAHCYSLLYLKNDVLQAMFSVGRTAEETAAAEELIRRRVNLHASKARLRDEAFLLDTLPAQTVLILQGGGALGVFECGAVRGLEERGVHPDVVAAVSIGAFNGAIVASHPGDAAKPLAEFWRELSITLPGVGDPCIHQALLSWYVLYAGVSNFLQPRWWNALSGCETLVPWWTSLYDATPITRLITRYVDFELLGQSPVRLLLSAVDVATGERRIFDSYVDRLTPQHLLASGSLPPGLPWTTVNGKQYWGGGIVSNSPLDLVIERCGSIGKRVFAVDLFSGTKALPANLLEVMLRRDEIVYTDRVRNDLRFEEYANDFGELFQDILRRVDPLEARRIRQNPRYIRLMGNRAPIHVSRIELREGASTSFVRDYDFFAATVQQLQEHGYQAALERSQR</sequence>
<keyword evidence="2" id="KW-0442">Lipid degradation</keyword>
<dbReference type="EMBL" id="FNCJ01000021">
    <property type="protein sequence ID" value="SDI35217.1"/>
    <property type="molecule type" value="Genomic_DNA"/>
</dbReference>
<gene>
    <name evidence="6" type="ORF">SAMN05216466_12165</name>
</gene>
<keyword evidence="3" id="KW-0443">Lipid metabolism</keyword>
<dbReference type="InterPro" id="IPR050301">
    <property type="entry name" value="NTE"/>
</dbReference>
<accession>A0A1G8JVX0</accession>
<dbReference type="Gene3D" id="3.30.390.30">
    <property type="match status" value="1"/>
</dbReference>
<dbReference type="PANTHER" id="PTHR14226:SF57">
    <property type="entry name" value="BLR7027 PROTEIN"/>
    <property type="match status" value="1"/>
</dbReference>
<evidence type="ECO:0000313" key="7">
    <source>
        <dbReference type="Proteomes" id="UP000199706"/>
    </source>
</evidence>
<comment type="caution">
    <text evidence="4">Lacks conserved residue(s) required for the propagation of feature annotation.</text>
</comment>
<evidence type="ECO:0000256" key="1">
    <source>
        <dbReference type="ARBA" id="ARBA00022801"/>
    </source>
</evidence>
<name>A0A1G8JVX0_9BURK</name>
<feature type="domain" description="PNPLA" evidence="5">
    <location>
        <begin position="105"/>
        <end position="304"/>
    </location>
</feature>